<gene>
    <name evidence="4 5 7" type="primary">purK</name>
    <name evidence="7" type="ORF">CMUST_03655</name>
</gene>
<evidence type="ECO:0000256" key="2">
    <source>
        <dbReference type="ARBA" id="ARBA00022755"/>
    </source>
</evidence>
<dbReference type="HAMAP" id="MF_01928">
    <property type="entry name" value="PurK"/>
    <property type="match status" value="1"/>
</dbReference>
<evidence type="ECO:0000259" key="6">
    <source>
        <dbReference type="PROSITE" id="PS50975"/>
    </source>
</evidence>
<dbReference type="EC" id="6.3.4.18" evidence="4 5"/>
<dbReference type="PANTHER" id="PTHR11609">
    <property type="entry name" value="PURINE BIOSYNTHESIS PROTEIN 6/7, PUR6/7"/>
    <property type="match status" value="1"/>
</dbReference>
<dbReference type="UniPathway" id="UPA00074">
    <property type="reaction ID" value="UER00942"/>
</dbReference>
<proteinExistence type="inferred from homology"/>
<dbReference type="InterPro" id="IPR011761">
    <property type="entry name" value="ATP-grasp"/>
</dbReference>
<feature type="binding site" evidence="4">
    <location>
        <begin position="197"/>
        <end position="200"/>
    </location>
    <ligand>
        <name>ATP</name>
        <dbReference type="ChEBI" id="CHEBI:30616"/>
    </ligand>
</feature>
<protein>
    <recommendedName>
        <fullName evidence="4 5">N5-carboxyaminoimidazole ribonucleotide synthase</fullName>
        <shortName evidence="4 5">N5-CAIR synthase</shortName>
        <ecNumber evidence="4 5">6.3.4.18</ecNumber>
    </recommendedName>
    <alternativeName>
        <fullName evidence="4 5">5-(carboxyamino)imidazole ribonucleotide synthetase</fullName>
    </alternativeName>
</protein>
<keyword evidence="8" id="KW-1185">Reference proteome</keyword>
<comment type="pathway">
    <text evidence="4 5">Purine metabolism; IMP biosynthesis via de novo pathway; 5-amino-1-(5-phospho-D-ribosyl)imidazole-4-carboxylate from 5-amino-1-(5-phospho-D-ribosyl)imidazole (N5-CAIR route): step 1/2.</text>
</comment>
<feature type="binding site" evidence="4">
    <location>
        <position position="205"/>
    </location>
    <ligand>
        <name>ATP</name>
        <dbReference type="ChEBI" id="CHEBI:30616"/>
    </ligand>
</feature>
<dbReference type="Pfam" id="PF17769">
    <property type="entry name" value="PurK_C"/>
    <property type="match status" value="1"/>
</dbReference>
<name>A0A0G3GWZ4_9CORY</name>
<dbReference type="GO" id="GO:0005829">
    <property type="term" value="C:cytosol"/>
    <property type="evidence" value="ECO:0007669"/>
    <property type="project" value="TreeGrafter"/>
</dbReference>
<evidence type="ECO:0000256" key="4">
    <source>
        <dbReference type="HAMAP-Rule" id="MF_01928"/>
    </source>
</evidence>
<keyword evidence="2 4" id="KW-0658">Purine biosynthesis</keyword>
<organism evidence="7 8">
    <name type="scientific">Corynebacterium mustelae</name>
    <dbReference type="NCBI Taxonomy" id="571915"/>
    <lineage>
        <taxon>Bacteria</taxon>
        <taxon>Bacillati</taxon>
        <taxon>Actinomycetota</taxon>
        <taxon>Actinomycetes</taxon>
        <taxon>Mycobacteriales</taxon>
        <taxon>Corynebacteriaceae</taxon>
        <taxon>Corynebacterium</taxon>
    </lineage>
</organism>
<comment type="function">
    <text evidence="4">Catalyzes the ATP-dependent conversion of 5-aminoimidazole ribonucleotide (AIR) and HCO(3)(-) to N5-carboxyaminoimidazole ribonucleotide (N5-CAIR).</text>
</comment>
<dbReference type="NCBIfam" id="NF004680">
    <property type="entry name" value="PRK06019.1-6"/>
    <property type="match status" value="1"/>
</dbReference>
<dbReference type="GO" id="GO:0005524">
    <property type="term" value="F:ATP binding"/>
    <property type="evidence" value="ECO:0007669"/>
    <property type="project" value="UniProtKB-UniRule"/>
</dbReference>
<dbReference type="Gene3D" id="3.40.50.20">
    <property type="match status" value="1"/>
</dbReference>
<dbReference type="Pfam" id="PF02222">
    <property type="entry name" value="ATP-grasp"/>
    <property type="match status" value="1"/>
</dbReference>
<evidence type="ECO:0000256" key="5">
    <source>
        <dbReference type="RuleBase" id="RU361200"/>
    </source>
</evidence>
<dbReference type="STRING" id="571915.CMUST_03655"/>
<dbReference type="AlphaFoldDB" id="A0A0G3GWZ4"/>
<dbReference type="Pfam" id="PF22660">
    <property type="entry name" value="RS_preATP-grasp-like"/>
    <property type="match status" value="1"/>
</dbReference>
<reference evidence="7 8" key="1">
    <citation type="journal article" date="2015" name="Genome Announc.">
        <title>Complete Genome Sequence of the Type Strain Corynebacterium mustelae DSM 45274, Isolated from Various Tissues of a Male Ferret with Lethal Sepsis.</title>
        <authorList>
            <person name="Ruckert C."/>
            <person name="Eimer J."/>
            <person name="Winkler A."/>
            <person name="Tauch A."/>
        </authorList>
    </citation>
    <scope>NUCLEOTIDE SEQUENCE [LARGE SCALE GENOMIC DNA]</scope>
    <source>
        <strain evidence="7 8">DSM 45274</strain>
    </source>
</reference>
<dbReference type="PROSITE" id="PS50975">
    <property type="entry name" value="ATP_GRASP"/>
    <property type="match status" value="1"/>
</dbReference>
<comment type="similarity">
    <text evidence="4 5">Belongs to the PurK/PurT family.</text>
</comment>
<accession>A0A0G3GWZ4</accession>
<dbReference type="InterPro" id="IPR003135">
    <property type="entry name" value="ATP-grasp_carboxylate-amine"/>
</dbReference>
<dbReference type="InterPro" id="IPR005875">
    <property type="entry name" value="PurK"/>
</dbReference>
<dbReference type="Gene3D" id="3.30.470.20">
    <property type="entry name" value="ATP-grasp fold, B domain"/>
    <property type="match status" value="1"/>
</dbReference>
<comment type="caution">
    <text evidence="4">Lacks conserved residue(s) required for the propagation of feature annotation.</text>
</comment>
<dbReference type="InterPro" id="IPR040686">
    <property type="entry name" value="PurK_C"/>
</dbReference>
<dbReference type="GO" id="GO:0046872">
    <property type="term" value="F:metal ion binding"/>
    <property type="evidence" value="ECO:0007669"/>
    <property type="project" value="InterPro"/>
</dbReference>
<dbReference type="EMBL" id="CP011542">
    <property type="protein sequence ID" value="AKK05075.1"/>
    <property type="molecule type" value="Genomic_DNA"/>
</dbReference>
<dbReference type="KEGG" id="cmv:CMUST_03655"/>
<feature type="binding site" evidence="4">
    <location>
        <position position="120"/>
    </location>
    <ligand>
        <name>ATP</name>
        <dbReference type="ChEBI" id="CHEBI:30616"/>
    </ligand>
</feature>
<dbReference type="OrthoDB" id="9804625at2"/>
<keyword evidence="3 4" id="KW-0067">ATP-binding</keyword>
<reference evidence="8" key="2">
    <citation type="submission" date="2015-05" db="EMBL/GenBank/DDBJ databases">
        <title>Complete genome sequence of Corynebacterium mustelae DSM 45274, isolated from various tissues of a male ferret with lethal sepsis.</title>
        <authorList>
            <person name="Ruckert C."/>
            <person name="Albersmeier A."/>
            <person name="Winkler A."/>
            <person name="Tauch A."/>
        </authorList>
    </citation>
    <scope>NUCLEOTIDE SEQUENCE [LARGE SCALE GENOMIC DNA]</scope>
    <source>
        <strain evidence="8">DSM 45274</strain>
    </source>
</reference>
<dbReference type="SUPFAM" id="SSF52440">
    <property type="entry name" value="PreATP-grasp domain"/>
    <property type="match status" value="1"/>
</dbReference>
<evidence type="ECO:0000256" key="3">
    <source>
        <dbReference type="ARBA" id="ARBA00022840"/>
    </source>
</evidence>
<dbReference type="SUPFAM" id="SSF56059">
    <property type="entry name" value="Glutathione synthetase ATP-binding domain-like"/>
    <property type="match status" value="1"/>
</dbReference>
<evidence type="ECO:0000313" key="8">
    <source>
        <dbReference type="Proteomes" id="UP000035199"/>
    </source>
</evidence>
<comment type="subunit">
    <text evidence="4 5">Homodimer.</text>
</comment>
<comment type="catalytic activity">
    <reaction evidence="4 5">
        <text>5-amino-1-(5-phospho-beta-D-ribosyl)imidazole + hydrogencarbonate + ATP = 5-carboxyamino-1-(5-phospho-D-ribosyl)imidazole + ADP + phosphate + 2 H(+)</text>
        <dbReference type="Rhea" id="RHEA:19317"/>
        <dbReference type="ChEBI" id="CHEBI:15378"/>
        <dbReference type="ChEBI" id="CHEBI:17544"/>
        <dbReference type="ChEBI" id="CHEBI:30616"/>
        <dbReference type="ChEBI" id="CHEBI:43474"/>
        <dbReference type="ChEBI" id="CHEBI:58730"/>
        <dbReference type="ChEBI" id="CHEBI:137981"/>
        <dbReference type="ChEBI" id="CHEBI:456216"/>
        <dbReference type="EC" id="6.3.4.18"/>
    </reaction>
</comment>
<evidence type="ECO:0000256" key="1">
    <source>
        <dbReference type="ARBA" id="ARBA00022741"/>
    </source>
</evidence>
<feature type="domain" description="ATP-grasp" evidence="6">
    <location>
        <begin position="124"/>
        <end position="317"/>
    </location>
</feature>
<dbReference type="InterPro" id="IPR011054">
    <property type="entry name" value="Rudment_hybrid_motif"/>
</dbReference>
<evidence type="ECO:0000313" key="7">
    <source>
        <dbReference type="EMBL" id="AKK05075.1"/>
    </source>
</evidence>
<keyword evidence="4 5" id="KW-0436">Ligase</keyword>
<keyword evidence="1 4" id="KW-0547">Nucleotide-binding</keyword>
<dbReference type="PATRIC" id="fig|571915.4.peg.780"/>
<dbReference type="Proteomes" id="UP000035199">
    <property type="component" value="Chromosome"/>
</dbReference>
<sequence>MQPSNPQPLAAKHPAHAPGMPVVCVIGDGQLARMMHTEAIELGLSLRVLAGATDSAAAQVAADVVVGDYTSFADLNRAAAGAAVVTFDHEHVPTDHLHTLCESGVNVQPGPTALVHAQDKLVMRQKLSDIGAPVPQFAAINTVDDAENFWDRVKGQVCLKARRGGYDGKGVWFPQSKAELIDLCTTLFDAGTPLMAEQKVALRRELSAMVARRPSGEIQPWPVVESVQTNGVCTLAIAPAPGLDAKTQSEIQKLAALVATELQVTGALAVELFETSDELGRNRILVNELAMRPHNTGHWTQDGCVTSQFEQHLRAVMDWPLGSVAETAPVTVMANTLGADIDPAMPMPERMHQVWQKLPHAKIHLYGKPHRPGRKLGHVNVSGTDWDKTREEAEAAAHFIVHATWPDGYTDENIGG</sequence>
<dbReference type="InterPro" id="IPR016185">
    <property type="entry name" value="PreATP-grasp_dom_sf"/>
</dbReference>
<dbReference type="NCBIfam" id="NF004679">
    <property type="entry name" value="PRK06019.1-5"/>
    <property type="match status" value="1"/>
</dbReference>
<dbReference type="GO" id="GO:0006189">
    <property type="term" value="P:'de novo' IMP biosynthetic process"/>
    <property type="evidence" value="ECO:0007669"/>
    <property type="project" value="UniProtKB-UniRule"/>
</dbReference>
<feature type="binding site" evidence="4">
    <location>
        <begin position="287"/>
        <end position="288"/>
    </location>
    <ligand>
        <name>ATP</name>
        <dbReference type="ChEBI" id="CHEBI:30616"/>
    </ligand>
</feature>
<dbReference type="InterPro" id="IPR054350">
    <property type="entry name" value="PurT/PurK_preATP-grasp"/>
</dbReference>
<dbReference type="Gene3D" id="3.30.1490.20">
    <property type="entry name" value="ATP-grasp fold, A domain"/>
    <property type="match status" value="1"/>
</dbReference>
<dbReference type="InterPro" id="IPR013815">
    <property type="entry name" value="ATP_grasp_subdomain_1"/>
</dbReference>
<comment type="function">
    <text evidence="5">Catalyzes the ATP-dependent conversion of 5-aminoimidazole ribonucleotide (AIR) and HCO(3)- to N5-carboxyaminoimidazole ribonucleotide (N5-CAIR).</text>
</comment>
<dbReference type="GO" id="GO:0034028">
    <property type="term" value="F:5-(carboxyamino)imidazole ribonucleotide synthase activity"/>
    <property type="evidence" value="ECO:0007669"/>
    <property type="project" value="UniProtKB-UniRule"/>
</dbReference>
<dbReference type="NCBIfam" id="TIGR01161">
    <property type="entry name" value="purK"/>
    <property type="match status" value="1"/>
</dbReference>
<feature type="binding site" evidence="4">
    <location>
        <position position="160"/>
    </location>
    <ligand>
        <name>ATP</name>
        <dbReference type="ChEBI" id="CHEBI:30616"/>
    </ligand>
</feature>
<dbReference type="PANTHER" id="PTHR11609:SF5">
    <property type="entry name" value="PHOSPHORIBOSYLAMINOIMIDAZOLE CARBOXYLASE"/>
    <property type="match status" value="1"/>
</dbReference>
<dbReference type="RefSeq" id="WP_047263337.1">
    <property type="nucleotide sequence ID" value="NZ_CP011542.1"/>
</dbReference>
<dbReference type="SUPFAM" id="SSF51246">
    <property type="entry name" value="Rudiment single hybrid motif"/>
    <property type="match status" value="1"/>
</dbReference>
<dbReference type="GO" id="GO:0004638">
    <property type="term" value="F:phosphoribosylaminoimidazole carboxylase activity"/>
    <property type="evidence" value="ECO:0007669"/>
    <property type="project" value="InterPro"/>
</dbReference>